<evidence type="ECO:0000313" key="8">
    <source>
        <dbReference type="Proteomes" id="UP000015103"/>
    </source>
</evidence>
<dbReference type="AlphaFoldDB" id="T1IDF8"/>
<comment type="subcellular location">
    <subcellularLocation>
        <location evidence="1">Membrane</location>
        <topology evidence="1">Multi-pass membrane protein</topology>
    </subcellularLocation>
</comment>
<evidence type="ECO:0000259" key="6">
    <source>
        <dbReference type="Pfam" id="PF20519"/>
    </source>
</evidence>
<dbReference type="InterPro" id="IPR046791">
    <property type="entry name" value="Polycystin_dom"/>
</dbReference>
<evidence type="ECO:0000256" key="3">
    <source>
        <dbReference type="ARBA" id="ARBA00022692"/>
    </source>
</evidence>
<name>T1IDF8_RHOPR</name>
<dbReference type="VEuPathDB" id="VectorBase:RPRC014328"/>
<keyword evidence="5" id="KW-0472">Membrane</keyword>
<dbReference type="HOGENOM" id="CLU_1039422_0_0_1"/>
<keyword evidence="4" id="KW-1133">Transmembrane helix</keyword>
<dbReference type="InParanoid" id="T1IDF8"/>
<dbReference type="EMBL" id="ACPB03020996">
    <property type="status" value="NOT_ANNOTATED_CDS"/>
    <property type="molecule type" value="Genomic_DNA"/>
</dbReference>
<dbReference type="EMBL" id="ACPB03020995">
    <property type="status" value="NOT_ANNOTATED_CDS"/>
    <property type="molecule type" value="Genomic_DNA"/>
</dbReference>
<proteinExistence type="inferred from homology"/>
<keyword evidence="3" id="KW-0812">Transmembrane</keyword>
<dbReference type="EnsemblMetazoa" id="RPRC014328-RA">
    <property type="protein sequence ID" value="RPRC014328-PA"/>
    <property type="gene ID" value="RPRC014328"/>
</dbReference>
<dbReference type="InterPro" id="IPR051223">
    <property type="entry name" value="Polycystin"/>
</dbReference>
<dbReference type="GO" id="GO:0016020">
    <property type="term" value="C:membrane"/>
    <property type="evidence" value="ECO:0007669"/>
    <property type="project" value="UniProtKB-SubCell"/>
</dbReference>
<dbReference type="Pfam" id="PF20519">
    <property type="entry name" value="Polycystin_dom"/>
    <property type="match status" value="1"/>
</dbReference>
<feature type="domain" description="Polycystin" evidence="6">
    <location>
        <begin position="58"/>
        <end position="154"/>
    </location>
</feature>
<evidence type="ECO:0000313" key="7">
    <source>
        <dbReference type="EnsemblMetazoa" id="RPRC014328-PA"/>
    </source>
</evidence>
<dbReference type="PANTHER" id="PTHR10877:SF183">
    <property type="entry name" value="AT14535P-RELATED"/>
    <property type="match status" value="1"/>
</dbReference>
<reference evidence="7" key="1">
    <citation type="submission" date="2015-05" db="UniProtKB">
        <authorList>
            <consortium name="EnsemblMetazoa"/>
        </authorList>
    </citation>
    <scope>IDENTIFICATION</scope>
</reference>
<evidence type="ECO:0000256" key="5">
    <source>
        <dbReference type="ARBA" id="ARBA00023136"/>
    </source>
</evidence>
<evidence type="ECO:0000256" key="4">
    <source>
        <dbReference type="ARBA" id="ARBA00022989"/>
    </source>
</evidence>
<dbReference type="GO" id="GO:0005262">
    <property type="term" value="F:calcium channel activity"/>
    <property type="evidence" value="ECO:0007669"/>
    <property type="project" value="TreeGrafter"/>
</dbReference>
<organism evidence="7 8">
    <name type="scientific">Rhodnius prolixus</name>
    <name type="common">Triatomid bug</name>
    <dbReference type="NCBI Taxonomy" id="13249"/>
    <lineage>
        <taxon>Eukaryota</taxon>
        <taxon>Metazoa</taxon>
        <taxon>Ecdysozoa</taxon>
        <taxon>Arthropoda</taxon>
        <taxon>Hexapoda</taxon>
        <taxon>Insecta</taxon>
        <taxon>Pterygota</taxon>
        <taxon>Neoptera</taxon>
        <taxon>Paraneoptera</taxon>
        <taxon>Hemiptera</taxon>
        <taxon>Heteroptera</taxon>
        <taxon>Panheteroptera</taxon>
        <taxon>Cimicomorpha</taxon>
        <taxon>Reduviidae</taxon>
        <taxon>Triatominae</taxon>
        <taxon>Rhodnius</taxon>
    </lineage>
</organism>
<dbReference type="eggNOG" id="KOG3599">
    <property type="taxonomic scope" value="Eukaryota"/>
</dbReference>
<dbReference type="Proteomes" id="UP000015103">
    <property type="component" value="Unassembled WGS sequence"/>
</dbReference>
<protein>
    <submittedName>
        <fullName evidence="7">PKD_channel domain-containing protein</fullName>
    </submittedName>
</protein>
<sequence length="268" mass="31152">MKTDVRFCTWAISRSLTDPKRFMKVSLRELLVYCLFLFIFTWDSLQTKIFYFRVVSTRWSWQNTKDEVSYSGKVSTYSPDGYFVDLTKRYYVENKTLHELRSSGWINRATRALLLEFVTYSPNTNLFAVIKMVMELPPGGGVIPTADCYSMQLISTVAILFIAIGKSLFVAVVVYGFERAEEKRILTAPKRKYGFYEYFLNIGAAIFYKIKCSKVSKKIEQKERSIELKKDHELIVSMLASLHNKLEEIQEQAKHLSSKGNIDRKKTE</sequence>
<evidence type="ECO:0000256" key="2">
    <source>
        <dbReference type="ARBA" id="ARBA00007200"/>
    </source>
</evidence>
<comment type="similarity">
    <text evidence="2">Belongs to the polycystin family.</text>
</comment>
<dbReference type="STRING" id="13249.T1IDF8"/>
<keyword evidence="8" id="KW-1185">Reference proteome</keyword>
<accession>T1IDF8</accession>
<evidence type="ECO:0000256" key="1">
    <source>
        <dbReference type="ARBA" id="ARBA00004141"/>
    </source>
</evidence>
<dbReference type="PANTHER" id="PTHR10877">
    <property type="entry name" value="POLYCYSTIN FAMILY MEMBER"/>
    <property type="match status" value="1"/>
</dbReference>
<dbReference type="GO" id="GO:0050982">
    <property type="term" value="P:detection of mechanical stimulus"/>
    <property type="evidence" value="ECO:0007669"/>
    <property type="project" value="TreeGrafter"/>
</dbReference>